<dbReference type="InterPro" id="IPR012337">
    <property type="entry name" value="RNaseH-like_sf"/>
</dbReference>
<evidence type="ECO:0000256" key="1">
    <source>
        <dbReference type="SAM" id="MobiDB-lite"/>
    </source>
</evidence>
<dbReference type="Proteomes" id="UP001230951">
    <property type="component" value="Unassembled WGS sequence"/>
</dbReference>
<evidence type="ECO:0000259" key="2">
    <source>
        <dbReference type="PROSITE" id="PS50994"/>
    </source>
</evidence>
<dbReference type="SUPFAM" id="SSF53098">
    <property type="entry name" value="Ribonuclease H-like"/>
    <property type="match status" value="1"/>
</dbReference>
<feature type="region of interest" description="Disordered" evidence="1">
    <location>
        <begin position="317"/>
        <end position="347"/>
    </location>
</feature>
<dbReference type="NCBIfam" id="NF033516">
    <property type="entry name" value="transpos_IS3"/>
    <property type="match status" value="1"/>
</dbReference>
<dbReference type="InterPro" id="IPR001584">
    <property type="entry name" value="Integrase_cat-core"/>
</dbReference>
<dbReference type="Pfam" id="PF00665">
    <property type="entry name" value="rve"/>
    <property type="match status" value="1"/>
</dbReference>
<proteinExistence type="predicted"/>
<dbReference type="InterPro" id="IPR050900">
    <property type="entry name" value="Transposase_IS3/IS150/IS904"/>
</dbReference>
<comment type="caution">
    <text evidence="3">The sequence shown here is derived from an EMBL/GenBank/DDBJ whole genome shotgun (WGS) entry which is preliminary data.</text>
</comment>
<gene>
    <name evidence="3" type="ORF">J2S90_004901</name>
    <name evidence="4" type="ORF">J2S93_004902</name>
</gene>
<dbReference type="Gene3D" id="3.30.420.10">
    <property type="entry name" value="Ribonuclease H-like superfamily/Ribonuclease H"/>
    <property type="match status" value="1"/>
</dbReference>
<feature type="compositionally biased region" description="Polar residues" evidence="1">
    <location>
        <begin position="336"/>
        <end position="347"/>
    </location>
</feature>
<feature type="region of interest" description="Disordered" evidence="1">
    <location>
        <begin position="114"/>
        <end position="133"/>
    </location>
</feature>
<dbReference type="AlphaFoldDB" id="A0AAW8DNI6"/>
<dbReference type="EMBL" id="JAUSRG010000036">
    <property type="protein sequence ID" value="MDP9907904.1"/>
    <property type="molecule type" value="Genomic_DNA"/>
</dbReference>
<keyword evidence="5" id="KW-1185">Reference proteome</keyword>
<evidence type="ECO:0000313" key="3">
    <source>
        <dbReference type="EMBL" id="MDP9907904.1"/>
    </source>
</evidence>
<dbReference type="InterPro" id="IPR048020">
    <property type="entry name" value="Transpos_IS3"/>
</dbReference>
<accession>A0AAW8DNI6</accession>
<dbReference type="Proteomes" id="UP001242995">
    <property type="component" value="Unassembled WGS sequence"/>
</dbReference>
<sequence length="347" mass="38424">MVDAKTWKDIVLSFAGKLMAAGWSAVKACALVGLHRTTWYRHLNPAVRGGITVPQADRAYPNRITAAEAEEFMGLLNSEDYGNLSVTQAYYRMLDAGHCFFSIAAAHRIVAAHGQNGDRRPQRGGTGPKRAKPVLEATAPNQLWSWDITMLHGPGKHTYRLYTILDVFSRKVVGHRVEYTETAAFASALIRDAVAGNKQSPGVLHADNGAPMRAGSTLDLARALGITLSYSRPRVSDDNPYSESLFKTVKYDLEFPGRFQDLQHARGYMSAFFADYNANHRHSGLNYYTPDTVHHGRTEQTRRQRQATLDACHARNPHRYRHKPSAPGAPPVAGINNKQTTQLSQTA</sequence>
<feature type="domain" description="Integrase catalytic" evidence="2">
    <location>
        <begin position="136"/>
        <end position="298"/>
    </location>
</feature>
<dbReference type="GO" id="GO:0003676">
    <property type="term" value="F:nucleic acid binding"/>
    <property type="evidence" value="ECO:0007669"/>
    <property type="project" value="InterPro"/>
</dbReference>
<dbReference type="PANTHER" id="PTHR46889">
    <property type="entry name" value="TRANSPOSASE INSF FOR INSERTION SEQUENCE IS3B-RELATED"/>
    <property type="match status" value="1"/>
</dbReference>
<dbReference type="InterPro" id="IPR036397">
    <property type="entry name" value="RNaseH_sf"/>
</dbReference>
<dbReference type="PROSITE" id="PS50994">
    <property type="entry name" value="INTEGRASE"/>
    <property type="match status" value="1"/>
</dbReference>
<organism evidence="3 6">
    <name type="scientific">Arthrobacter bambusae</name>
    <dbReference type="NCBI Taxonomy" id="1338426"/>
    <lineage>
        <taxon>Bacteria</taxon>
        <taxon>Bacillati</taxon>
        <taxon>Actinomycetota</taxon>
        <taxon>Actinomycetes</taxon>
        <taxon>Micrococcales</taxon>
        <taxon>Micrococcaceae</taxon>
        <taxon>Arthrobacter</taxon>
    </lineage>
</organism>
<dbReference type="GO" id="GO:0015074">
    <property type="term" value="P:DNA integration"/>
    <property type="evidence" value="ECO:0007669"/>
    <property type="project" value="InterPro"/>
</dbReference>
<dbReference type="RefSeq" id="WP_306964711.1">
    <property type="nucleotide sequence ID" value="NZ_JAUSRG010000036.1"/>
</dbReference>
<evidence type="ECO:0000313" key="5">
    <source>
        <dbReference type="Proteomes" id="UP001230951"/>
    </source>
</evidence>
<evidence type="ECO:0000313" key="4">
    <source>
        <dbReference type="EMBL" id="MDQ0183438.1"/>
    </source>
</evidence>
<protein>
    <submittedName>
        <fullName evidence="3">Transposase InsO family protein</fullName>
    </submittedName>
</protein>
<dbReference type="EMBL" id="JAUSTF010000031">
    <property type="protein sequence ID" value="MDQ0183438.1"/>
    <property type="molecule type" value="Genomic_DNA"/>
</dbReference>
<reference evidence="3 5" key="1">
    <citation type="submission" date="2023-07" db="EMBL/GenBank/DDBJ databases">
        <title>Sorghum-associated microbial communities from plants grown in Nebraska, USA.</title>
        <authorList>
            <person name="Schachtman D."/>
        </authorList>
    </citation>
    <scope>NUCLEOTIDE SEQUENCE</scope>
    <source>
        <strain evidence="3">DS1006</strain>
        <strain evidence="4 5">DS1016</strain>
    </source>
</reference>
<dbReference type="PANTHER" id="PTHR46889:SF4">
    <property type="entry name" value="TRANSPOSASE INSO FOR INSERTION SEQUENCE ELEMENT IS911B-RELATED"/>
    <property type="match status" value="1"/>
</dbReference>
<evidence type="ECO:0000313" key="6">
    <source>
        <dbReference type="Proteomes" id="UP001242995"/>
    </source>
</evidence>
<name>A0AAW8DNI6_9MICC</name>